<dbReference type="Proteomes" id="UP000675880">
    <property type="component" value="Unassembled WGS sequence"/>
</dbReference>
<evidence type="ECO:0000313" key="3">
    <source>
        <dbReference type="Proteomes" id="UP000675880"/>
    </source>
</evidence>
<name>A0ABM8RTP3_9BACT</name>
<comment type="caution">
    <text evidence="2">The sequence shown here is derived from an EMBL/GenBank/DDBJ whole genome shotgun (WGS) entry which is preliminary data.</text>
</comment>
<keyword evidence="1" id="KW-0812">Transmembrane</keyword>
<accession>A0ABM8RTP3</accession>
<keyword evidence="1" id="KW-0472">Membrane</keyword>
<gene>
    <name evidence="2" type="ORF">NSPZN2_40292</name>
</gene>
<feature type="transmembrane region" description="Helical" evidence="1">
    <location>
        <begin position="51"/>
        <end position="73"/>
    </location>
</feature>
<reference evidence="2 3" key="1">
    <citation type="submission" date="2021-02" db="EMBL/GenBank/DDBJ databases">
        <authorList>
            <person name="Han P."/>
        </authorList>
    </citation>
    <scope>NUCLEOTIDE SEQUENCE [LARGE SCALE GENOMIC DNA]</scope>
    <source>
        <strain evidence="2">Candidatus Nitrospira sp. ZN2</strain>
    </source>
</reference>
<keyword evidence="1" id="KW-1133">Transmembrane helix</keyword>
<organism evidence="2 3">
    <name type="scientific">Nitrospira defluvii</name>
    <dbReference type="NCBI Taxonomy" id="330214"/>
    <lineage>
        <taxon>Bacteria</taxon>
        <taxon>Pseudomonadati</taxon>
        <taxon>Nitrospirota</taxon>
        <taxon>Nitrospiria</taxon>
        <taxon>Nitrospirales</taxon>
        <taxon>Nitrospiraceae</taxon>
        <taxon>Nitrospira</taxon>
    </lineage>
</organism>
<feature type="transmembrane region" description="Helical" evidence="1">
    <location>
        <begin position="7"/>
        <end position="28"/>
    </location>
</feature>
<dbReference type="EMBL" id="CAJNBJ010000017">
    <property type="protein sequence ID" value="CAE6771128.1"/>
    <property type="molecule type" value="Genomic_DNA"/>
</dbReference>
<proteinExistence type="predicted"/>
<evidence type="ECO:0000313" key="2">
    <source>
        <dbReference type="EMBL" id="CAE6771128.1"/>
    </source>
</evidence>
<keyword evidence="3" id="KW-1185">Reference proteome</keyword>
<sequence length="79" mass="9199">MGMESDYGILVLIVSGITFLLLLVVFLWENWSPEWGTWARPVSFWEVFRDWIAYVLVFVMLLLLLRGLLCLVCSQCHSC</sequence>
<evidence type="ECO:0000256" key="1">
    <source>
        <dbReference type="SAM" id="Phobius"/>
    </source>
</evidence>
<protein>
    <submittedName>
        <fullName evidence="2">Uncharacterized protein</fullName>
    </submittedName>
</protein>